<feature type="domain" description="N-acetyltransferase" evidence="1">
    <location>
        <begin position="9"/>
        <end position="163"/>
    </location>
</feature>
<gene>
    <name evidence="2" type="ORF">HZF06_07985</name>
</gene>
<protein>
    <submittedName>
        <fullName evidence="2">GNAT family N-acetyltransferase</fullName>
    </submittedName>
</protein>
<evidence type="ECO:0000259" key="1">
    <source>
        <dbReference type="PROSITE" id="PS51186"/>
    </source>
</evidence>
<sequence>MYRESIMKYDVRRLESCELEDAFKLALRTFMEFEAPDYGLEGVNAFKKDVIENEEFKNACRNGDNRMWGAFDKDKLIGIFVMRGISHICMVFTDKEYHRKGVAASIFIQLVKDVKKQNPEVKELTLNSSPYGKPFYYNMGFTATDDEKTINGIRFTPMMFDLSK</sequence>
<name>A0A7D6VUK5_9CLOT</name>
<accession>A0A7D6VUK5</accession>
<dbReference type="KEGG" id="cint:HZF06_07985"/>
<dbReference type="InterPro" id="IPR052564">
    <property type="entry name" value="N-acetyltrans/Recomb-assoc"/>
</dbReference>
<keyword evidence="2" id="KW-0808">Transferase</keyword>
<dbReference type="AlphaFoldDB" id="A0A7D6VUK5"/>
<dbReference type="Proteomes" id="UP000512286">
    <property type="component" value="Chromosome"/>
</dbReference>
<evidence type="ECO:0000313" key="2">
    <source>
        <dbReference type="EMBL" id="QLY82308.1"/>
    </source>
</evidence>
<dbReference type="EMBL" id="CP059378">
    <property type="protein sequence ID" value="QLY82308.1"/>
    <property type="molecule type" value="Genomic_DNA"/>
</dbReference>
<dbReference type="Pfam" id="PF13673">
    <property type="entry name" value="Acetyltransf_10"/>
    <property type="match status" value="1"/>
</dbReference>
<organism evidence="2 3">
    <name type="scientific">Clostridium intestinale</name>
    <dbReference type="NCBI Taxonomy" id="36845"/>
    <lineage>
        <taxon>Bacteria</taxon>
        <taxon>Bacillati</taxon>
        <taxon>Bacillota</taxon>
        <taxon>Clostridia</taxon>
        <taxon>Eubacteriales</taxon>
        <taxon>Clostridiaceae</taxon>
        <taxon>Clostridium</taxon>
    </lineage>
</organism>
<dbReference type="Gene3D" id="3.40.630.30">
    <property type="match status" value="1"/>
</dbReference>
<evidence type="ECO:0000313" key="3">
    <source>
        <dbReference type="Proteomes" id="UP000512286"/>
    </source>
</evidence>
<reference evidence="2 3" key="1">
    <citation type="submission" date="2020-07" db="EMBL/GenBank/DDBJ databases">
        <title>Electron transfer.</title>
        <authorList>
            <person name="Huang L."/>
            <person name="Liu X."/>
            <person name="Zhou S."/>
        </authorList>
    </citation>
    <scope>NUCLEOTIDE SEQUENCE [LARGE SCALE GENOMIC DNA]</scope>
    <source>
        <strain evidence="2 3">Lx1</strain>
    </source>
</reference>
<dbReference type="InterPro" id="IPR016181">
    <property type="entry name" value="Acyl_CoA_acyltransferase"/>
</dbReference>
<dbReference type="SUPFAM" id="SSF55729">
    <property type="entry name" value="Acyl-CoA N-acyltransferases (Nat)"/>
    <property type="match status" value="1"/>
</dbReference>
<dbReference type="InterPro" id="IPR000182">
    <property type="entry name" value="GNAT_dom"/>
</dbReference>
<proteinExistence type="predicted"/>
<dbReference type="PANTHER" id="PTHR43451">
    <property type="entry name" value="ACETYLTRANSFERASE (GNAT) FAMILY PROTEIN"/>
    <property type="match status" value="1"/>
</dbReference>
<dbReference type="PANTHER" id="PTHR43451:SF1">
    <property type="entry name" value="ACETYLTRANSFERASE"/>
    <property type="match status" value="1"/>
</dbReference>
<dbReference type="PROSITE" id="PS51186">
    <property type="entry name" value="GNAT"/>
    <property type="match status" value="1"/>
</dbReference>
<dbReference type="GO" id="GO:0016747">
    <property type="term" value="F:acyltransferase activity, transferring groups other than amino-acyl groups"/>
    <property type="evidence" value="ECO:0007669"/>
    <property type="project" value="InterPro"/>
</dbReference>